<evidence type="ECO:0000259" key="2">
    <source>
        <dbReference type="PROSITE" id="PS51272"/>
    </source>
</evidence>
<feature type="compositionally biased region" description="Pro residues" evidence="1">
    <location>
        <begin position="55"/>
        <end position="65"/>
    </location>
</feature>
<feature type="region of interest" description="Disordered" evidence="1">
    <location>
        <begin position="50"/>
        <end position="75"/>
    </location>
</feature>
<dbReference type="InterPro" id="IPR001119">
    <property type="entry name" value="SLH_dom"/>
</dbReference>
<feature type="compositionally biased region" description="Basic residues" evidence="1">
    <location>
        <begin position="1"/>
        <end position="19"/>
    </location>
</feature>
<dbReference type="RefSeq" id="WP_249738374.1">
    <property type="nucleotide sequence ID" value="NZ_JAKNCJ010000011.1"/>
</dbReference>
<gene>
    <name evidence="3" type="ORF">Bequi_13060</name>
</gene>
<organism evidence="3 4">
    <name type="scientific">Brachybacterium equifaecis</name>
    <dbReference type="NCBI Taxonomy" id="2910770"/>
    <lineage>
        <taxon>Bacteria</taxon>
        <taxon>Bacillati</taxon>
        <taxon>Actinomycetota</taxon>
        <taxon>Actinomycetes</taxon>
        <taxon>Micrococcales</taxon>
        <taxon>Dermabacteraceae</taxon>
        <taxon>Brachybacterium</taxon>
    </lineage>
</organism>
<evidence type="ECO:0000256" key="1">
    <source>
        <dbReference type="SAM" id="MobiDB-lite"/>
    </source>
</evidence>
<feature type="domain" description="SLH" evidence="2">
    <location>
        <begin position="67"/>
        <end position="130"/>
    </location>
</feature>
<feature type="region of interest" description="Disordered" evidence="1">
    <location>
        <begin position="1"/>
        <end position="21"/>
    </location>
</feature>
<accession>A0ABT0R4V7</accession>
<name>A0ABT0R4V7_9MICO</name>
<proteinExistence type="predicted"/>
<keyword evidence="4" id="KW-1185">Reference proteome</keyword>
<evidence type="ECO:0000313" key="4">
    <source>
        <dbReference type="Proteomes" id="UP001203761"/>
    </source>
</evidence>
<sequence length="250" mass="25527">MSAPPHGRRPQRRAPRRRSVLGGAARASALLPVAVLAAWIGLPLARLSRGEPAAAPDPDPVPPAVTAPAPAFRDAPSGELRRAVERAAELGTLAPLAPGVFAPGELLSREELALALHRFAGSPGPLPEFPSYTDLPEGEEARAACRWLHAQAADWGDGALRFRGESEATLGDAAGILRGLLDARLERAGFGIPVPADPAPLAWLAAAGLLPAPGLLPAADGAESPVAAGAPLTRGAGAIILLRLEGVVQS</sequence>
<dbReference type="Proteomes" id="UP001203761">
    <property type="component" value="Unassembled WGS sequence"/>
</dbReference>
<dbReference type="EMBL" id="JAKNCJ010000011">
    <property type="protein sequence ID" value="MCL6424294.1"/>
    <property type="molecule type" value="Genomic_DNA"/>
</dbReference>
<comment type="caution">
    <text evidence="3">The sequence shown here is derived from an EMBL/GenBank/DDBJ whole genome shotgun (WGS) entry which is preliminary data.</text>
</comment>
<dbReference type="PROSITE" id="PS51272">
    <property type="entry name" value="SLH"/>
    <property type="match status" value="1"/>
</dbReference>
<evidence type="ECO:0000313" key="3">
    <source>
        <dbReference type="EMBL" id="MCL6424294.1"/>
    </source>
</evidence>
<reference evidence="3" key="1">
    <citation type="submission" date="2022-02" db="EMBL/GenBank/DDBJ databases">
        <authorList>
            <person name="Lee M."/>
            <person name="Kim S.-J."/>
            <person name="Jung M.-Y."/>
        </authorList>
    </citation>
    <scope>NUCLEOTIDE SEQUENCE</scope>
    <source>
        <strain evidence="3">JHP9</strain>
    </source>
</reference>
<protein>
    <recommendedName>
        <fullName evidence="2">SLH domain-containing protein</fullName>
    </recommendedName>
</protein>